<dbReference type="InterPro" id="IPR021109">
    <property type="entry name" value="Peptidase_aspartic_dom_sf"/>
</dbReference>
<dbReference type="InterPro" id="IPR018061">
    <property type="entry name" value="Retropepsins"/>
</dbReference>
<dbReference type="InterPro" id="IPR001969">
    <property type="entry name" value="Aspartic_peptidase_AS"/>
</dbReference>
<evidence type="ECO:0000256" key="1">
    <source>
        <dbReference type="ARBA" id="ARBA00022801"/>
    </source>
</evidence>
<sequence length="182" mass="20561">MKKKIVKLFLVLSVLCTLCITSCDNGKKNTDFLYYFEQTEYDGINTPIVDIPINGNGKYFIIDTGANMSLIDESYYLKHKADFQFIKYIDLTIHGVSGGQDVQAAYIIGELGDSIKIQHQFMTSDLKGVISNIKTACGREIIGIIGSDYLMRYDFSVDFKNRAIYRNVIPLDSIIKKDLAKN</sequence>
<accession>A0A8S5LA34</accession>
<dbReference type="SUPFAM" id="SSF50630">
    <property type="entry name" value="Acid proteases"/>
    <property type="match status" value="1"/>
</dbReference>
<dbReference type="EMBL" id="BK014662">
    <property type="protein sequence ID" value="DAD66804.1"/>
    <property type="molecule type" value="Genomic_DNA"/>
</dbReference>
<keyword evidence="3" id="KW-0645">Protease</keyword>
<dbReference type="PROSITE" id="PS00141">
    <property type="entry name" value="ASP_PROTEASE"/>
    <property type="match status" value="1"/>
</dbReference>
<dbReference type="GO" id="GO:0004190">
    <property type="term" value="F:aspartic-type endopeptidase activity"/>
    <property type="evidence" value="ECO:0007669"/>
    <property type="project" value="InterPro"/>
</dbReference>
<evidence type="ECO:0000259" key="2">
    <source>
        <dbReference type="Pfam" id="PF00077"/>
    </source>
</evidence>
<dbReference type="Pfam" id="PF00077">
    <property type="entry name" value="RVP"/>
    <property type="match status" value="1"/>
</dbReference>
<dbReference type="Gene3D" id="2.40.70.10">
    <property type="entry name" value="Acid Proteases"/>
    <property type="match status" value="1"/>
</dbReference>
<feature type="domain" description="Retropepsins" evidence="2">
    <location>
        <begin position="46"/>
        <end position="107"/>
    </location>
</feature>
<name>A0A8S5LA34_9CAUD</name>
<reference evidence="3" key="1">
    <citation type="journal article" date="2021" name="Proc. Natl. Acad. Sci. U.S.A.">
        <title>A Catalog of Tens of Thousands of Viruses from Human Metagenomes Reveals Hidden Associations with Chronic Diseases.</title>
        <authorList>
            <person name="Tisza M.J."/>
            <person name="Buck C.B."/>
        </authorList>
    </citation>
    <scope>NUCLEOTIDE SEQUENCE</scope>
    <source>
        <strain evidence="3">CtPuP5</strain>
    </source>
</reference>
<keyword evidence="1" id="KW-0378">Hydrolase</keyword>
<protein>
    <submittedName>
        <fullName evidence="3">Protease P14</fullName>
    </submittedName>
</protein>
<evidence type="ECO:0000313" key="3">
    <source>
        <dbReference type="EMBL" id="DAD66804.1"/>
    </source>
</evidence>
<organism evidence="3">
    <name type="scientific">Myoviridae sp. ctPuP5</name>
    <dbReference type="NCBI Taxonomy" id="2823543"/>
    <lineage>
        <taxon>Viruses</taxon>
        <taxon>Duplodnaviria</taxon>
        <taxon>Heunggongvirae</taxon>
        <taxon>Uroviricota</taxon>
        <taxon>Caudoviricetes</taxon>
    </lineage>
</organism>
<dbReference type="GO" id="GO:0006508">
    <property type="term" value="P:proteolysis"/>
    <property type="evidence" value="ECO:0007669"/>
    <property type="project" value="UniProtKB-KW"/>
</dbReference>
<proteinExistence type="predicted"/>